<evidence type="ECO:0000313" key="2">
    <source>
        <dbReference type="Proteomes" id="UP000637383"/>
    </source>
</evidence>
<name>A0ABR8KJA6_9NOSO</name>
<reference evidence="1 2" key="1">
    <citation type="journal article" date="2020" name="ISME J.">
        <title>Comparative genomics reveals insights into cyanobacterial evolution and habitat adaptation.</title>
        <authorList>
            <person name="Chen M.Y."/>
            <person name="Teng W.K."/>
            <person name="Zhao L."/>
            <person name="Hu C.X."/>
            <person name="Zhou Y.K."/>
            <person name="Han B.P."/>
            <person name="Song L.R."/>
            <person name="Shu W.S."/>
        </authorList>
    </citation>
    <scope>NUCLEOTIDE SEQUENCE [LARGE SCALE GENOMIC DNA]</scope>
    <source>
        <strain evidence="1 2">FACHB-159</strain>
    </source>
</reference>
<dbReference type="Proteomes" id="UP000637383">
    <property type="component" value="Unassembled WGS sequence"/>
</dbReference>
<protein>
    <submittedName>
        <fullName evidence="1">Uncharacterized protein</fullName>
    </submittedName>
</protein>
<evidence type="ECO:0000313" key="1">
    <source>
        <dbReference type="EMBL" id="MBD2739655.1"/>
    </source>
</evidence>
<dbReference type="EMBL" id="JACJTU010000100">
    <property type="protein sequence ID" value="MBD2739655.1"/>
    <property type="molecule type" value="Genomic_DNA"/>
</dbReference>
<organism evidence="1 2">
    <name type="scientific">Nostoc paludosum FACHB-159</name>
    <dbReference type="NCBI Taxonomy" id="2692908"/>
    <lineage>
        <taxon>Bacteria</taxon>
        <taxon>Bacillati</taxon>
        <taxon>Cyanobacteriota</taxon>
        <taxon>Cyanophyceae</taxon>
        <taxon>Nostocales</taxon>
        <taxon>Nostocaceae</taxon>
        <taxon>Nostoc</taxon>
    </lineage>
</organism>
<proteinExistence type="predicted"/>
<sequence>MKIYSASILVLEGDKPFYHYPLVSGVNKYNSCQDYLDRGAIPYINQSPSITDKTTEVSLNVVEGEILEDGSIVKTGGIDKTLYFNCS</sequence>
<comment type="caution">
    <text evidence="1">The sequence shown here is derived from an EMBL/GenBank/DDBJ whole genome shotgun (WGS) entry which is preliminary data.</text>
</comment>
<gene>
    <name evidence="1" type="ORF">H6H03_38395</name>
</gene>
<keyword evidence="2" id="KW-1185">Reference proteome</keyword>
<accession>A0ABR8KJA6</accession>
<dbReference type="RefSeq" id="WP_190960142.1">
    <property type="nucleotide sequence ID" value="NZ_JACJTU010000100.1"/>
</dbReference>